<proteinExistence type="predicted"/>
<sequence length="192" mass="19724">MAGAGAEDEREGLVEEVDQSIQEAVVDGGEERNGLGEDEPERPGEGDGEERVQALAGLLLRHLLADARGLALQDDAVPGLGDGEDEQHPEAAGNGRQHPEDPPPARVEADVPAHDQGGRRPKDGHRAAAAVALPEIADGAAGVGQWRAACTASDEAADNDGADVGGQGEGQLEDEVEEPRDDVDGLSTKALG</sequence>
<feature type="region of interest" description="Disordered" evidence="1">
    <location>
        <begin position="151"/>
        <end position="192"/>
    </location>
</feature>
<feature type="compositionally biased region" description="Basic and acidic residues" evidence="1">
    <location>
        <begin position="97"/>
        <end position="126"/>
    </location>
</feature>
<feature type="compositionally biased region" description="Acidic residues" evidence="1">
    <location>
        <begin position="1"/>
        <end position="18"/>
    </location>
</feature>
<dbReference type="EMBL" id="BLKC01000058">
    <property type="protein sequence ID" value="GFF44351.1"/>
    <property type="molecule type" value="Genomic_DNA"/>
</dbReference>
<feature type="compositionally biased region" description="Basic and acidic residues" evidence="1">
    <location>
        <begin position="29"/>
        <end position="52"/>
    </location>
</feature>
<comment type="caution">
    <text evidence="2">The sequence shown here is derived from an EMBL/GenBank/DDBJ whole genome shotgun (WGS) entry which is preliminary data.</text>
</comment>
<evidence type="ECO:0000313" key="3">
    <source>
        <dbReference type="Proteomes" id="UP000465221"/>
    </source>
</evidence>
<name>A0A8H3P3A2_9EURO</name>
<accession>A0A8H3P3A2</accession>
<dbReference type="Proteomes" id="UP000465221">
    <property type="component" value="Unassembled WGS sequence"/>
</dbReference>
<feature type="compositionally biased region" description="Acidic residues" evidence="1">
    <location>
        <begin position="171"/>
        <end position="181"/>
    </location>
</feature>
<protein>
    <submittedName>
        <fullName evidence="2">Uncharacterized protein</fullName>
    </submittedName>
</protein>
<evidence type="ECO:0000256" key="1">
    <source>
        <dbReference type="SAM" id="MobiDB-lite"/>
    </source>
</evidence>
<feature type="region of interest" description="Disordered" evidence="1">
    <location>
        <begin position="1"/>
        <end position="53"/>
    </location>
</feature>
<dbReference type="AlphaFoldDB" id="A0A8H3P3A2"/>
<reference evidence="2 3" key="1">
    <citation type="submission" date="2020-01" db="EMBL/GenBank/DDBJ databases">
        <title>Draft genome sequence of Aspergillus udagawae IFM 46972.</title>
        <authorList>
            <person name="Takahashi H."/>
            <person name="Yaguchi T."/>
        </authorList>
    </citation>
    <scope>NUCLEOTIDE SEQUENCE [LARGE SCALE GENOMIC DNA]</scope>
    <source>
        <strain evidence="2 3">IFM 46972</strain>
    </source>
</reference>
<evidence type="ECO:0000313" key="2">
    <source>
        <dbReference type="EMBL" id="GFF44351.1"/>
    </source>
</evidence>
<organism evidence="2 3">
    <name type="scientific">Aspergillus udagawae</name>
    <dbReference type="NCBI Taxonomy" id="91492"/>
    <lineage>
        <taxon>Eukaryota</taxon>
        <taxon>Fungi</taxon>
        <taxon>Dikarya</taxon>
        <taxon>Ascomycota</taxon>
        <taxon>Pezizomycotina</taxon>
        <taxon>Eurotiomycetes</taxon>
        <taxon>Eurotiomycetidae</taxon>
        <taxon>Eurotiales</taxon>
        <taxon>Aspergillaceae</taxon>
        <taxon>Aspergillus</taxon>
        <taxon>Aspergillus subgen. Fumigati</taxon>
    </lineage>
</organism>
<feature type="region of interest" description="Disordered" evidence="1">
    <location>
        <begin position="74"/>
        <end position="128"/>
    </location>
</feature>
<gene>
    <name evidence="2" type="ORF">IFM46972_07515</name>
</gene>